<keyword evidence="4" id="KW-1185">Reference proteome</keyword>
<keyword evidence="1" id="KW-0534">Nitrate assimilation</keyword>
<dbReference type="PANTHER" id="PTHR43680:SF2">
    <property type="entry name" value="NITRATE REDUCTASE MOLYBDENUM COFACTOR ASSEMBLY CHAPERONE NARJ"/>
    <property type="match status" value="1"/>
</dbReference>
<feature type="compositionally biased region" description="Polar residues" evidence="2">
    <location>
        <begin position="198"/>
        <end position="233"/>
    </location>
</feature>
<dbReference type="EMBL" id="JBBUTG010000005">
    <property type="protein sequence ID" value="MEK8031501.1"/>
    <property type="molecule type" value="Genomic_DNA"/>
</dbReference>
<dbReference type="InterPro" id="IPR036411">
    <property type="entry name" value="TorD-like_sf"/>
</dbReference>
<organism evidence="3 4">
    <name type="scientific">Ideonella lacteola</name>
    <dbReference type="NCBI Taxonomy" id="2984193"/>
    <lineage>
        <taxon>Bacteria</taxon>
        <taxon>Pseudomonadati</taxon>
        <taxon>Pseudomonadota</taxon>
        <taxon>Betaproteobacteria</taxon>
        <taxon>Burkholderiales</taxon>
        <taxon>Sphaerotilaceae</taxon>
        <taxon>Ideonella</taxon>
    </lineage>
</organism>
<dbReference type="PANTHER" id="PTHR43680">
    <property type="entry name" value="NITRATE REDUCTASE MOLYBDENUM COFACTOR ASSEMBLY CHAPERONE"/>
    <property type="match status" value="1"/>
</dbReference>
<feature type="region of interest" description="Disordered" evidence="2">
    <location>
        <begin position="190"/>
        <end position="233"/>
    </location>
</feature>
<gene>
    <name evidence="3" type="primary">narJ</name>
    <name evidence="3" type="ORF">AACH06_11795</name>
</gene>
<dbReference type="InterPro" id="IPR020945">
    <property type="entry name" value="DMSO/NO3_reduct_chaperone"/>
</dbReference>
<accession>A0ABU9BP07</accession>
<dbReference type="InterPro" id="IPR003765">
    <property type="entry name" value="NO3_reductase_chaperone_NarJ"/>
</dbReference>
<sequence>MKKSYTMRALAAMLRYPDAAFRQAAPDIRQALADEQALPKGRLAELDALLKQLQASDAFEVESRYVDTFDRGRATSLHMFEHVHGDSRDRGPALVDLGQMYERAGLLLAEDELPDHLAVVLEFASTQPERVARDFLGEMAHILTAVFSALRERDNPYASVLAAVLELAGQKVQAVPVVPDEDMDEAWAEPPAFAGCSTRGQASPDTPQPIQIVRTATNGPKNRPASSAQGASA</sequence>
<dbReference type="RefSeq" id="WP_341425879.1">
    <property type="nucleotide sequence ID" value="NZ_JBBUTG010000005.1"/>
</dbReference>
<proteinExistence type="predicted"/>
<dbReference type="Proteomes" id="UP001371218">
    <property type="component" value="Unassembled WGS sequence"/>
</dbReference>
<reference evidence="3 4" key="1">
    <citation type="submission" date="2024-04" db="EMBL/GenBank/DDBJ databases">
        <title>Novel species of the genus Ideonella isolated from streams.</title>
        <authorList>
            <person name="Lu H."/>
        </authorList>
    </citation>
    <scope>NUCLEOTIDE SEQUENCE [LARGE SCALE GENOMIC DNA]</scope>
    <source>
        <strain evidence="3 4">DXS29W</strain>
    </source>
</reference>
<dbReference type="Gene3D" id="1.10.3480.10">
    <property type="entry name" value="TorD-like"/>
    <property type="match status" value="1"/>
</dbReference>
<dbReference type="Pfam" id="PF02613">
    <property type="entry name" value="Nitrate_red_del"/>
    <property type="match status" value="1"/>
</dbReference>
<evidence type="ECO:0000256" key="2">
    <source>
        <dbReference type="SAM" id="MobiDB-lite"/>
    </source>
</evidence>
<protein>
    <submittedName>
        <fullName evidence="3">Nitrate reductase molybdenum cofactor assembly chaperone</fullName>
    </submittedName>
</protein>
<dbReference type="NCBIfam" id="TIGR00684">
    <property type="entry name" value="narJ"/>
    <property type="match status" value="1"/>
</dbReference>
<evidence type="ECO:0000313" key="3">
    <source>
        <dbReference type="EMBL" id="MEK8031501.1"/>
    </source>
</evidence>
<name>A0ABU9BP07_9BURK</name>
<dbReference type="SUPFAM" id="SSF89155">
    <property type="entry name" value="TorD-like"/>
    <property type="match status" value="1"/>
</dbReference>
<evidence type="ECO:0000256" key="1">
    <source>
        <dbReference type="ARBA" id="ARBA00023063"/>
    </source>
</evidence>
<evidence type="ECO:0000313" key="4">
    <source>
        <dbReference type="Proteomes" id="UP001371218"/>
    </source>
</evidence>
<comment type="caution">
    <text evidence="3">The sequence shown here is derived from an EMBL/GenBank/DDBJ whole genome shotgun (WGS) entry which is preliminary data.</text>
</comment>